<protein>
    <submittedName>
        <fullName evidence="1">Nitrogen regulatory protein P-II family</fullName>
    </submittedName>
</protein>
<dbReference type="STRING" id="1123282.SAMN02745823_02302"/>
<dbReference type="PROSITE" id="PS51343">
    <property type="entry name" value="PII_GLNB_DOM"/>
    <property type="match status" value="1"/>
</dbReference>
<gene>
    <name evidence="1" type="ORF">SAMN02745823_02302</name>
</gene>
<dbReference type="GO" id="GO:0006808">
    <property type="term" value="P:regulation of nitrogen utilization"/>
    <property type="evidence" value="ECO:0007669"/>
    <property type="project" value="InterPro"/>
</dbReference>
<dbReference type="Pfam" id="PF00543">
    <property type="entry name" value="P-II"/>
    <property type="match status" value="1"/>
</dbReference>
<dbReference type="RefSeq" id="WP_073079013.1">
    <property type="nucleotide sequence ID" value="NZ_FQXV01000007.1"/>
</dbReference>
<dbReference type="SUPFAM" id="SSF54913">
    <property type="entry name" value="GlnB-like"/>
    <property type="match status" value="1"/>
</dbReference>
<name>A0A1M5Y6Z0_9FIRM</name>
<dbReference type="EMBL" id="FQXV01000007">
    <property type="protein sequence ID" value="SHI07865.1"/>
    <property type="molecule type" value="Genomic_DNA"/>
</dbReference>
<dbReference type="AlphaFoldDB" id="A0A1M5Y6Z0"/>
<dbReference type="GO" id="GO:0030234">
    <property type="term" value="F:enzyme regulator activity"/>
    <property type="evidence" value="ECO:0007669"/>
    <property type="project" value="InterPro"/>
</dbReference>
<dbReference type="InterPro" id="IPR011322">
    <property type="entry name" value="N-reg_PII-like_a/b"/>
</dbReference>
<dbReference type="Proteomes" id="UP000183995">
    <property type="component" value="Unassembled WGS sequence"/>
</dbReference>
<evidence type="ECO:0000313" key="1">
    <source>
        <dbReference type="EMBL" id="SHI07865.1"/>
    </source>
</evidence>
<organism evidence="1 2">
    <name type="scientific">Sporobacter termitidis DSM 10068</name>
    <dbReference type="NCBI Taxonomy" id="1123282"/>
    <lineage>
        <taxon>Bacteria</taxon>
        <taxon>Bacillati</taxon>
        <taxon>Bacillota</taxon>
        <taxon>Clostridia</taxon>
        <taxon>Eubacteriales</taxon>
        <taxon>Oscillospiraceae</taxon>
        <taxon>Sporobacter</taxon>
    </lineage>
</organism>
<reference evidence="1 2" key="1">
    <citation type="submission" date="2016-11" db="EMBL/GenBank/DDBJ databases">
        <authorList>
            <person name="Jaros S."/>
            <person name="Januszkiewicz K."/>
            <person name="Wedrychowicz H."/>
        </authorList>
    </citation>
    <scope>NUCLEOTIDE SEQUENCE [LARGE SCALE GENOMIC DNA]</scope>
    <source>
        <strain evidence="1 2">DSM 10068</strain>
    </source>
</reference>
<keyword evidence="2" id="KW-1185">Reference proteome</keyword>
<proteinExistence type="predicted"/>
<evidence type="ECO:0000313" key="2">
    <source>
        <dbReference type="Proteomes" id="UP000183995"/>
    </source>
</evidence>
<accession>A0A1M5Y6Z0</accession>
<dbReference type="SMART" id="SM00938">
    <property type="entry name" value="P-II"/>
    <property type="match status" value="1"/>
</dbReference>
<sequence length="113" mass="12114">MEKVNNIKALYIIVNAGFADEIVEMARKAGATGATIINARGTGAVHKAIFGITIDAEKEMILSLVDEDTADRIITIVKEKAGVKSPANGICFIMPVDKMIAVNKFVPPAEKQE</sequence>
<dbReference type="InterPro" id="IPR015867">
    <property type="entry name" value="N-reg_PII/ATP_PRibTrfase_C"/>
</dbReference>
<dbReference type="OrthoDB" id="9803021at2"/>
<dbReference type="Gene3D" id="3.30.70.120">
    <property type="match status" value="1"/>
</dbReference>
<dbReference type="InterPro" id="IPR002187">
    <property type="entry name" value="N-reg_PII"/>
</dbReference>